<evidence type="ECO:0000313" key="8">
    <source>
        <dbReference type="Proteomes" id="UP000494165"/>
    </source>
</evidence>
<dbReference type="InterPro" id="IPR025110">
    <property type="entry name" value="AMP-bd_C"/>
</dbReference>
<comment type="similarity">
    <text evidence="2">Belongs to the ATP-dependent AMP-binding enzyme family.</text>
</comment>
<evidence type="ECO:0000313" key="7">
    <source>
        <dbReference type="EMBL" id="CAB3361716.1"/>
    </source>
</evidence>
<name>A0A8S1BQK6_9INSE</name>
<dbReference type="PANTHER" id="PTHR24096">
    <property type="entry name" value="LONG-CHAIN-FATTY-ACID--COA LIGASE"/>
    <property type="match status" value="1"/>
</dbReference>
<dbReference type="InterPro" id="IPR042099">
    <property type="entry name" value="ANL_N_sf"/>
</dbReference>
<keyword evidence="8" id="KW-1185">Reference proteome</keyword>
<feature type="domain" description="AMP-dependent synthetase/ligase" evidence="5">
    <location>
        <begin position="39"/>
        <end position="406"/>
    </location>
</feature>
<dbReference type="PANTHER" id="PTHR24096:SF149">
    <property type="entry name" value="AMP-BINDING DOMAIN-CONTAINING PROTEIN-RELATED"/>
    <property type="match status" value="1"/>
</dbReference>
<comment type="caution">
    <text evidence="7">The sequence shown here is derived from an EMBL/GenBank/DDBJ whole genome shotgun (WGS) entry which is preliminary data.</text>
</comment>
<dbReference type="Pfam" id="PF00501">
    <property type="entry name" value="AMP-binding"/>
    <property type="match status" value="1"/>
</dbReference>
<dbReference type="Pfam" id="PF13193">
    <property type="entry name" value="AMP-binding_C"/>
    <property type="match status" value="1"/>
</dbReference>
<evidence type="ECO:0008006" key="9">
    <source>
        <dbReference type="Google" id="ProtNLM"/>
    </source>
</evidence>
<comment type="subcellular location">
    <subcellularLocation>
        <location evidence="1">Peroxisome</location>
    </subcellularLocation>
</comment>
<dbReference type="OrthoDB" id="10253869at2759"/>
<dbReference type="InterPro" id="IPR020845">
    <property type="entry name" value="AMP-binding_CS"/>
</dbReference>
<dbReference type="GO" id="GO:0016405">
    <property type="term" value="F:CoA-ligase activity"/>
    <property type="evidence" value="ECO:0007669"/>
    <property type="project" value="TreeGrafter"/>
</dbReference>
<accession>A0A8S1BQK6</accession>
<protein>
    <recommendedName>
        <fullName evidence="9">AMP-dependent synthetase/ligase domain-containing protein</fullName>
    </recommendedName>
</protein>
<reference evidence="7 8" key="1">
    <citation type="submission" date="2020-04" db="EMBL/GenBank/DDBJ databases">
        <authorList>
            <person name="Alioto T."/>
            <person name="Alioto T."/>
            <person name="Gomez Garrido J."/>
        </authorList>
    </citation>
    <scope>NUCLEOTIDE SEQUENCE [LARGE SCALE GENOMIC DNA]</scope>
</reference>
<feature type="domain" description="AMP-binding enzyme C-terminal" evidence="6">
    <location>
        <begin position="460"/>
        <end position="536"/>
    </location>
</feature>
<organism evidence="7 8">
    <name type="scientific">Cloeon dipterum</name>
    <dbReference type="NCBI Taxonomy" id="197152"/>
    <lineage>
        <taxon>Eukaryota</taxon>
        <taxon>Metazoa</taxon>
        <taxon>Ecdysozoa</taxon>
        <taxon>Arthropoda</taxon>
        <taxon>Hexapoda</taxon>
        <taxon>Insecta</taxon>
        <taxon>Pterygota</taxon>
        <taxon>Palaeoptera</taxon>
        <taxon>Ephemeroptera</taxon>
        <taxon>Pisciforma</taxon>
        <taxon>Baetidae</taxon>
        <taxon>Cloeon</taxon>
    </lineage>
</organism>
<gene>
    <name evidence="7" type="ORF">CLODIP_2_CD15818</name>
</gene>
<dbReference type="InterPro" id="IPR000873">
    <property type="entry name" value="AMP-dep_synth/lig_dom"/>
</dbReference>
<dbReference type="Gene3D" id="3.40.50.12780">
    <property type="entry name" value="N-terminal domain of ligase-like"/>
    <property type="match status" value="1"/>
</dbReference>
<keyword evidence="4" id="KW-0576">Peroxisome</keyword>
<dbReference type="GO" id="GO:0005777">
    <property type="term" value="C:peroxisome"/>
    <property type="evidence" value="ECO:0007669"/>
    <property type="project" value="UniProtKB-SubCell"/>
</dbReference>
<proteinExistence type="inferred from homology"/>
<evidence type="ECO:0000256" key="4">
    <source>
        <dbReference type="ARBA" id="ARBA00023140"/>
    </source>
</evidence>
<sequence>MPSAEHNVVSSPDGDLDLPNVPLMTYVFECLNSRLDKIPKDKPWIIDIPSGRSILFSEVQPNARKIASSLTRLGVKHGDFIYFCTFELAQLFQIQVSHLLLGGCVRGCHTATTAETIATHLRESEAKLAIVDHETVGKMKQAIKIANVEVQLLSIGAEKLPGTIYYSELLEDDGSAFPENVKINPEKDIAVVINTSGSTGDPKGIVHTHKSVLAAVMAESEVLGIEDSMMELMMNYGIVANSILMHDLCRGITTYHFTKFEKEKLIDEMLKYRPNGIFLYPHLAVWISKQTEKMKEIREQDFLKTLICGGWVVDSYTADTLSEMLPNTHFKVTYGLTESFAATLKKNGPKPVKMERTINQDKEYISSGQPMPSFKFKVVDLETREALGPHKRGEILVKGPAIMAGYISKRGQPYDMVSFTEDGWLKTSDLGFYDERGHLYVIERITFVYKYLTMITSPAEVEAILLEHPDVLEAGVVTFPDRDFDNLAKGLVVKRPGSKCTEADLVKFVADRAAINKRLHKGVQFVDSLPTSTGGKIDRHALRRLAVE</sequence>
<evidence type="ECO:0000259" key="6">
    <source>
        <dbReference type="Pfam" id="PF13193"/>
    </source>
</evidence>
<dbReference type="SUPFAM" id="SSF56801">
    <property type="entry name" value="Acetyl-CoA synthetase-like"/>
    <property type="match status" value="1"/>
</dbReference>
<dbReference type="PROSITE" id="PS00455">
    <property type="entry name" value="AMP_BINDING"/>
    <property type="match status" value="1"/>
</dbReference>
<evidence type="ECO:0000256" key="1">
    <source>
        <dbReference type="ARBA" id="ARBA00004275"/>
    </source>
</evidence>
<dbReference type="InterPro" id="IPR045851">
    <property type="entry name" value="AMP-bd_C_sf"/>
</dbReference>
<dbReference type="EMBL" id="CADEPI010000006">
    <property type="protein sequence ID" value="CAB3361716.1"/>
    <property type="molecule type" value="Genomic_DNA"/>
</dbReference>
<dbReference type="Proteomes" id="UP000494165">
    <property type="component" value="Unassembled WGS sequence"/>
</dbReference>
<dbReference type="AlphaFoldDB" id="A0A8S1BQK6"/>
<evidence type="ECO:0000256" key="3">
    <source>
        <dbReference type="ARBA" id="ARBA00022598"/>
    </source>
</evidence>
<keyword evidence="3" id="KW-0436">Ligase</keyword>
<evidence type="ECO:0000256" key="2">
    <source>
        <dbReference type="ARBA" id="ARBA00006432"/>
    </source>
</evidence>
<evidence type="ECO:0000259" key="5">
    <source>
        <dbReference type="Pfam" id="PF00501"/>
    </source>
</evidence>
<dbReference type="Gene3D" id="3.30.300.30">
    <property type="match status" value="1"/>
</dbReference>